<dbReference type="EMBL" id="BMZC01000014">
    <property type="protein sequence ID" value="GGZ77817.1"/>
    <property type="molecule type" value="Genomic_DNA"/>
</dbReference>
<dbReference type="AlphaFoldDB" id="A0A8H9ID07"/>
<organism evidence="1 2">
    <name type="scientific">Paraglaciecola chathamensis</name>
    <dbReference type="NCBI Taxonomy" id="368405"/>
    <lineage>
        <taxon>Bacteria</taxon>
        <taxon>Pseudomonadati</taxon>
        <taxon>Pseudomonadota</taxon>
        <taxon>Gammaproteobacteria</taxon>
        <taxon>Alteromonadales</taxon>
        <taxon>Alteromonadaceae</taxon>
        <taxon>Paraglaciecola</taxon>
    </lineage>
</organism>
<reference evidence="1" key="1">
    <citation type="journal article" date="2014" name="Int. J. Syst. Evol. Microbiol.">
        <title>Complete genome sequence of Corynebacterium casei LMG S-19264T (=DSM 44701T), isolated from a smear-ripened cheese.</title>
        <authorList>
            <consortium name="US DOE Joint Genome Institute (JGI-PGF)"/>
            <person name="Walter F."/>
            <person name="Albersmeier A."/>
            <person name="Kalinowski J."/>
            <person name="Ruckert C."/>
        </authorList>
    </citation>
    <scope>NUCLEOTIDE SEQUENCE</scope>
    <source>
        <strain evidence="1">KCTC 32337</strain>
    </source>
</reference>
<comment type="caution">
    <text evidence="1">The sequence shown here is derived from an EMBL/GenBank/DDBJ whole genome shotgun (WGS) entry which is preliminary data.</text>
</comment>
<proteinExistence type="predicted"/>
<gene>
    <name evidence="1" type="ORF">GCM10011274_39970</name>
</gene>
<dbReference type="Proteomes" id="UP000622604">
    <property type="component" value="Unassembled WGS sequence"/>
</dbReference>
<accession>A0A8H9ID07</accession>
<dbReference type="RefSeq" id="WP_191867020.1">
    <property type="nucleotide sequence ID" value="NZ_BMZC01000014.1"/>
</dbReference>
<sequence>MQLLGLIEGFKNLTQFTDKVMSVEGEGAMSIEEMEQMIKEGFTPNHLVFGVKSHTGNRWEYAHVTTNEQGYYITSSDMPHTGIKDITTNSTESTLEAITAILQSLTDA</sequence>
<evidence type="ECO:0000313" key="2">
    <source>
        <dbReference type="Proteomes" id="UP000622604"/>
    </source>
</evidence>
<evidence type="ECO:0000313" key="1">
    <source>
        <dbReference type="EMBL" id="GGZ77817.1"/>
    </source>
</evidence>
<name>A0A8H9ID07_9ALTE</name>
<reference evidence="1" key="2">
    <citation type="submission" date="2020-09" db="EMBL/GenBank/DDBJ databases">
        <authorList>
            <person name="Sun Q."/>
            <person name="Kim S."/>
        </authorList>
    </citation>
    <scope>NUCLEOTIDE SEQUENCE</scope>
    <source>
        <strain evidence="1">KCTC 32337</strain>
    </source>
</reference>
<protein>
    <submittedName>
        <fullName evidence="1">Uncharacterized protein</fullName>
    </submittedName>
</protein>